<dbReference type="EMBL" id="CZPT02000808">
    <property type="protein sequence ID" value="SCU67808.1"/>
    <property type="molecule type" value="Genomic_DNA"/>
</dbReference>
<dbReference type="GeneID" id="92383013"/>
<dbReference type="Proteomes" id="UP000195570">
    <property type="component" value="Unassembled WGS sequence"/>
</dbReference>
<dbReference type="VEuPathDB" id="TriTrypDB:TEOVI_000907900"/>
<reference evidence="1" key="1">
    <citation type="submission" date="2016-09" db="EMBL/GenBank/DDBJ databases">
        <authorList>
            <person name="Hebert L."/>
            <person name="Moumen B."/>
        </authorList>
    </citation>
    <scope>NUCLEOTIDE SEQUENCE [LARGE SCALE GENOMIC DNA]</scope>
    <source>
        <strain evidence="1">OVI</strain>
    </source>
</reference>
<dbReference type="RefSeq" id="XP_067079083.1">
    <property type="nucleotide sequence ID" value="XM_067222982.1"/>
</dbReference>
<evidence type="ECO:0000313" key="2">
    <source>
        <dbReference type="Proteomes" id="UP000195570"/>
    </source>
</evidence>
<dbReference type="AlphaFoldDB" id="A0A1G4I793"/>
<keyword evidence="2" id="KW-1185">Reference proteome</keyword>
<gene>
    <name evidence="1" type="ORF">TEOVI_000907900</name>
</gene>
<sequence length="160" mass="18150">MPTLDPTAWTTRRYPLLISSWIICRAFSFPEGILNDQEPRSQKLVTCHACPTVGCKTNANAGVDVILQTVCKRFNLSATRSENVRGNICSPKVFRWRTECSACRYTFSRQLRHPNLYEPCAPAARRVVPNTFCQRVCCSISVYDYLQPFAFSVDAPYKAT</sequence>
<name>A0A1G4I793_TRYEQ</name>
<comment type="caution">
    <text evidence="1">The sequence shown here is derived from an EMBL/GenBank/DDBJ whole genome shotgun (WGS) entry which is preliminary data.</text>
</comment>
<proteinExistence type="predicted"/>
<organism evidence="1 2">
    <name type="scientific">Trypanosoma equiperdum</name>
    <dbReference type="NCBI Taxonomy" id="5694"/>
    <lineage>
        <taxon>Eukaryota</taxon>
        <taxon>Discoba</taxon>
        <taxon>Euglenozoa</taxon>
        <taxon>Kinetoplastea</taxon>
        <taxon>Metakinetoplastina</taxon>
        <taxon>Trypanosomatida</taxon>
        <taxon>Trypanosomatidae</taxon>
        <taxon>Trypanosoma</taxon>
    </lineage>
</organism>
<protein>
    <submittedName>
        <fullName evidence="1">Uncharacterized protein</fullName>
    </submittedName>
</protein>
<evidence type="ECO:0000313" key="1">
    <source>
        <dbReference type="EMBL" id="SCU67808.1"/>
    </source>
</evidence>
<accession>A0A1G4I793</accession>